<accession>A0A835CMQ9</accession>
<protein>
    <submittedName>
        <fullName evidence="2">Protein cornichon-like protein 4-like</fullName>
    </submittedName>
</protein>
<proteinExistence type="predicted"/>
<keyword evidence="1" id="KW-0472">Membrane</keyword>
<dbReference type="InterPro" id="IPR003377">
    <property type="entry name" value="Cornichon"/>
</dbReference>
<reference evidence="2" key="1">
    <citation type="submission" date="2020-09" db="EMBL/GenBank/DDBJ databases">
        <title>Genome-Enabled Discovery of Anthraquinone Biosynthesis in Senna tora.</title>
        <authorList>
            <person name="Kang S.-H."/>
            <person name="Pandey R.P."/>
            <person name="Lee C.-M."/>
            <person name="Sim J.-S."/>
            <person name="Jeong J.-T."/>
            <person name="Choi B.-S."/>
            <person name="Jung M."/>
            <person name="Ginzburg D."/>
            <person name="Zhao K."/>
            <person name="Won S.Y."/>
            <person name="Oh T.-J."/>
            <person name="Yu Y."/>
            <person name="Kim N.-H."/>
            <person name="Lee O.R."/>
            <person name="Lee T.-H."/>
            <person name="Bashyal P."/>
            <person name="Kim T.-S."/>
            <person name="Lee W.-H."/>
            <person name="Kawkins C."/>
            <person name="Kim C.-K."/>
            <person name="Kim J.S."/>
            <person name="Ahn B.O."/>
            <person name="Rhee S.Y."/>
            <person name="Sohng J.K."/>
        </authorList>
    </citation>
    <scope>NUCLEOTIDE SEQUENCE</scope>
    <source>
        <tissue evidence="2">Leaf</tissue>
    </source>
</reference>
<sequence length="104" mass="12264">MLNSHGDGPQSFGDTIESLGKGKHLVLQEFADLCMDEFHAGFWERSSDLNRYISRQHLVDVTEIYNQLKWEKKKRFFKVGYLILLFLVSVFWLVWSITEDADYD</sequence>
<dbReference type="OrthoDB" id="434393at2759"/>
<dbReference type="Proteomes" id="UP000634136">
    <property type="component" value="Unassembled WGS sequence"/>
</dbReference>
<gene>
    <name evidence="2" type="ORF">G2W53_001662</name>
</gene>
<evidence type="ECO:0000256" key="1">
    <source>
        <dbReference type="SAM" id="Phobius"/>
    </source>
</evidence>
<comment type="caution">
    <text evidence="2">The sequence shown here is derived from an EMBL/GenBank/DDBJ whole genome shotgun (WGS) entry which is preliminary data.</text>
</comment>
<name>A0A835CMQ9_9FABA</name>
<organism evidence="2 3">
    <name type="scientific">Senna tora</name>
    <dbReference type="NCBI Taxonomy" id="362788"/>
    <lineage>
        <taxon>Eukaryota</taxon>
        <taxon>Viridiplantae</taxon>
        <taxon>Streptophyta</taxon>
        <taxon>Embryophyta</taxon>
        <taxon>Tracheophyta</taxon>
        <taxon>Spermatophyta</taxon>
        <taxon>Magnoliopsida</taxon>
        <taxon>eudicotyledons</taxon>
        <taxon>Gunneridae</taxon>
        <taxon>Pentapetalae</taxon>
        <taxon>rosids</taxon>
        <taxon>fabids</taxon>
        <taxon>Fabales</taxon>
        <taxon>Fabaceae</taxon>
        <taxon>Caesalpinioideae</taxon>
        <taxon>Cassia clade</taxon>
        <taxon>Senna</taxon>
    </lineage>
</organism>
<keyword evidence="1" id="KW-0812">Transmembrane</keyword>
<dbReference type="GO" id="GO:0016192">
    <property type="term" value="P:vesicle-mediated transport"/>
    <property type="evidence" value="ECO:0007669"/>
    <property type="project" value="InterPro"/>
</dbReference>
<evidence type="ECO:0000313" key="2">
    <source>
        <dbReference type="EMBL" id="KAF7844757.1"/>
    </source>
</evidence>
<feature type="transmembrane region" description="Helical" evidence="1">
    <location>
        <begin position="79"/>
        <end position="98"/>
    </location>
</feature>
<dbReference type="EMBL" id="JAAIUW010000001">
    <property type="protein sequence ID" value="KAF7844757.1"/>
    <property type="molecule type" value="Genomic_DNA"/>
</dbReference>
<dbReference type="AlphaFoldDB" id="A0A835CMQ9"/>
<keyword evidence="1" id="KW-1133">Transmembrane helix</keyword>
<dbReference type="Pfam" id="PF03311">
    <property type="entry name" value="Cornichon"/>
    <property type="match status" value="1"/>
</dbReference>
<evidence type="ECO:0000313" key="3">
    <source>
        <dbReference type="Proteomes" id="UP000634136"/>
    </source>
</evidence>
<keyword evidence="3" id="KW-1185">Reference proteome</keyword>